<dbReference type="Proteomes" id="UP001195483">
    <property type="component" value="Unassembled WGS sequence"/>
</dbReference>
<dbReference type="EMBL" id="JAEAOA010001795">
    <property type="protein sequence ID" value="KAK3575749.1"/>
    <property type="molecule type" value="Genomic_DNA"/>
</dbReference>
<protein>
    <recommendedName>
        <fullName evidence="4">Tryptophan synthase beta chain-like PALP domain-containing protein</fullName>
    </recommendedName>
</protein>
<dbReference type="PANTHER" id="PTHR43780:SF2">
    <property type="entry name" value="1-AMINOCYCLOPROPANE-1-CARBOXYLATE DEAMINASE-RELATED"/>
    <property type="match status" value="1"/>
</dbReference>
<evidence type="ECO:0000256" key="1">
    <source>
        <dbReference type="ARBA" id="ARBA00001933"/>
    </source>
</evidence>
<dbReference type="SUPFAM" id="SSF53686">
    <property type="entry name" value="Tryptophan synthase beta subunit-like PLP-dependent enzymes"/>
    <property type="match status" value="1"/>
</dbReference>
<dbReference type="InterPro" id="IPR036052">
    <property type="entry name" value="TrpB-like_PALP_sf"/>
</dbReference>
<name>A0AAE0RLN8_9BIVA</name>
<reference evidence="5" key="2">
    <citation type="journal article" date="2021" name="Genome Biol. Evol.">
        <title>Developing a high-quality reference genome for a parasitic bivalve with doubly uniparental inheritance (Bivalvia: Unionida).</title>
        <authorList>
            <person name="Smith C.H."/>
        </authorList>
    </citation>
    <scope>NUCLEOTIDE SEQUENCE</scope>
    <source>
        <strain evidence="5">CHS0354</strain>
        <tissue evidence="5">Mantle</tissue>
    </source>
</reference>
<proteinExistence type="inferred from homology"/>
<reference evidence="5" key="3">
    <citation type="submission" date="2023-05" db="EMBL/GenBank/DDBJ databases">
        <authorList>
            <person name="Smith C.H."/>
        </authorList>
    </citation>
    <scope>NUCLEOTIDE SEQUENCE</scope>
    <source>
        <strain evidence="5">CHS0354</strain>
        <tissue evidence="5">Mantle</tissue>
    </source>
</reference>
<dbReference type="InterPro" id="IPR001926">
    <property type="entry name" value="TrpB-like_PALP"/>
</dbReference>
<feature type="domain" description="Tryptophan synthase beta chain-like PALP" evidence="4">
    <location>
        <begin position="15"/>
        <end position="240"/>
    </location>
</feature>
<dbReference type="GO" id="GO:0019148">
    <property type="term" value="F:D-cysteine desulfhydrase activity"/>
    <property type="evidence" value="ECO:0007669"/>
    <property type="project" value="TreeGrafter"/>
</dbReference>
<comment type="caution">
    <text evidence="5">The sequence shown here is derived from an EMBL/GenBank/DDBJ whole genome shotgun (WGS) entry which is preliminary data.</text>
</comment>
<comment type="cofactor">
    <cofactor evidence="1">
        <name>pyridoxal 5'-phosphate</name>
        <dbReference type="ChEBI" id="CHEBI:597326"/>
    </cofactor>
</comment>
<dbReference type="Pfam" id="PF00291">
    <property type="entry name" value="PALP"/>
    <property type="match status" value="1"/>
</dbReference>
<organism evidence="5 6">
    <name type="scientific">Potamilus streckersoni</name>
    <dbReference type="NCBI Taxonomy" id="2493646"/>
    <lineage>
        <taxon>Eukaryota</taxon>
        <taxon>Metazoa</taxon>
        <taxon>Spiralia</taxon>
        <taxon>Lophotrochozoa</taxon>
        <taxon>Mollusca</taxon>
        <taxon>Bivalvia</taxon>
        <taxon>Autobranchia</taxon>
        <taxon>Heteroconchia</taxon>
        <taxon>Palaeoheterodonta</taxon>
        <taxon>Unionida</taxon>
        <taxon>Unionoidea</taxon>
        <taxon>Unionidae</taxon>
        <taxon>Ambleminae</taxon>
        <taxon>Lampsilini</taxon>
        <taxon>Potamilus</taxon>
    </lineage>
</organism>
<evidence type="ECO:0000313" key="6">
    <source>
        <dbReference type="Proteomes" id="UP001195483"/>
    </source>
</evidence>
<reference evidence="5" key="1">
    <citation type="journal article" date="2021" name="Genome Biol. Evol.">
        <title>A High-Quality Reference Genome for a Parasitic Bivalve with Doubly Uniparental Inheritance (Bivalvia: Unionida).</title>
        <authorList>
            <person name="Smith C.H."/>
        </authorList>
    </citation>
    <scope>NUCLEOTIDE SEQUENCE</scope>
    <source>
        <strain evidence="5">CHS0354</strain>
    </source>
</reference>
<evidence type="ECO:0000259" key="4">
    <source>
        <dbReference type="Pfam" id="PF00291"/>
    </source>
</evidence>
<sequence length="247" mass="27051">MAYIRDRLNSPPVTIGGAYSNSVLAVAAVAHRRGLSSVGFIRGDELAGKPLNPILQKARDIYGMELHFINRALYRDHDARRKLMQDKAHAINGCVISEGVSDFEGYLGVKSVFGKLHAEDYDLICVSCGTGTTLAGILAATASSGVRVIGFPAHILDCLIRDGVNNPAEYFKRVSFEERYTFGGFGKSSPELEKLMGDFYRETGIGLDFRYSGKLVYGFHDLVKRGTVTDPARVLVIHTGGMLYRPL</sequence>
<dbReference type="InterPro" id="IPR027278">
    <property type="entry name" value="ACCD_DCysDesulf"/>
</dbReference>
<evidence type="ECO:0000313" key="5">
    <source>
        <dbReference type="EMBL" id="KAK3575749.1"/>
    </source>
</evidence>
<dbReference type="AlphaFoldDB" id="A0AAE0RLN8"/>
<accession>A0AAE0RLN8</accession>
<gene>
    <name evidence="5" type="ORF">CHS0354_030081</name>
</gene>
<keyword evidence="3" id="KW-0663">Pyridoxal phosphate</keyword>
<dbReference type="Gene3D" id="3.40.50.1100">
    <property type="match status" value="2"/>
</dbReference>
<dbReference type="PANTHER" id="PTHR43780">
    <property type="entry name" value="1-AMINOCYCLOPROPANE-1-CARBOXYLATE DEAMINASE-RELATED"/>
    <property type="match status" value="1"/>
</dbReference>
<evidence type="ECO:0000256" key="3">
    <source>
        <dbReference type="ARBA" id="ARBA00022898"/>
    </source>
</evidence>
<comment type="similarity">
    <text evidence="2">Belongs to the ACC deaminase/D-cysteine desulfhydrase family.</text>
</comment>
<evidence type="ECO:0000256" key="2">
    <source>
        <dbReference type="ARBA" id="ARBA00008639"/>
    </source>
</evidence>
<keyword evidence="6" id="KW-1185">Reference proteome</keyword>